<keyword evidence="2" id="KW-0812">Transmembrane</keyword>
<sequence>MTVWRAAPLLVGCIALDAVRAFFVGLWIFAPALGAFWCTSAVNGALGTSVAGDAVGKEVFVGCSTAAGVAGGATSEFLAPFGAFLAIIAGIFGWLAVGFFVALFYRRTIRAQRGRHLWLFAGLVLTEVPFLDIIPGITVVMWRMIKRQIKVEKKALREWEKVRAATRARERQEQIAAMSEARARQQAQAQEVATTEQAEEEIPEDGLLAT</sequence>
<name>A0A2H0UA12_9BACT</name>
<evidence type="ECO:0000256" key="2">
    <source>
        <dbReference type="SAM" id="Phobius"/>
    </source>
</evidence>
<feature type="region of interest" description="Disordered" evidence="1">
    <location>
        <begin position="173"/>
        <end position="210"/>
    </location>
</feature>
<proteinExistence type="predicted"/>
<comment type="caution">
    <text evidence="3">The sequence shown here is derived from an EMBL/GenBank/DDBJ whole genome shotgun (WGS) entry which is preliminary data.</text>
</comment>
<feature type="transmembrane region" description="Helical" evidence="2">
    <location>
        <begin position="117"/>
        <end position="142"/>
    </location>
</feature>
<evidence type="ECO:0000313" key="3">
    <source>
        <dbReference type="EMBL" id="PIR83200.1"/>
    </source>
</evidence>
<dbReference type="EMBL" id="PFBL01000012">
    <property type="protein sequence ID" value="PIR83200.1"/>
    <property type="molecule type" value="Genomic_DNA"/>
</dbReference>
<protein>
    <submittedName>
        <fullName evidence="3">Uncharacterized protein</fullName>
    </submittedName>
</protein>
<keyword evidence="2" id="KW-0472">Membrane</keyword>
<evidence type="ECO:0000256" key="1">
    <source>
        <dbReference type="SAM" id="MobiDB-lite"/>
    </source>
</evidence>
<evidence type="ECO:0000313" key="4">
    <source>
        <dbReference type="Proteomes" id="UP000230179"/>
    </source>
</evidence>
<feature type="transmembrane region" description="Helical" evidence="2">
    <location>
        <begin position="81"/>
        <end position="105"/>
    </location>
</feature>
<dbReference type="Proteomes" id="UP000230179">
    <property type="component" value="Unassembled WGS sequence"/>
</dbReference>
<organism evidence="3 4">
    <name type="scientific">Candidatus Kaiserbacteria bacterium CG10_big_fil_rev_8_21_14_0_10_56_12</name>
    <dbReference type="NCBI Taxonomy" id="1974611"/>
    <lineage>
        <taxon>Bacteria</taxon>
        <taxon>Candidatus Kaiseribacteriota</taxon>
    </lineage>
</organism>
<accession>A0A2H0UA12</accession>
<dbReference type="AlphaFoldDB" id="A0A2H0UA12"/>
<keyword evidence="2" id="KW-1133">Transmembrane helix</keyword>
<gene>
    <name evidence="3" type="ORF">COU19_01655</name>
</gene>
<feature type="compositionally biased region" description="Low complexity" evidence="1">
    <location>
        <begin position="184"/>
        <end position="196"/>
    </location>
</feature>
<reference evidence="4" key="1">
    <citation type="submission" date="2017-09" db="EMBL/GenBank/DDBJ databases">
        <title>Depth-based differentiation of microbial function through sediment-hosted aquifers and enrichment of novel symbionts in the deep terrestrial subsurface.</title>
        <authorList>
            <person name="Probst A.J."/>
            <person name="Ladd B."/>
            <person name="Jarett J.K."/>
            <person name="Geller-Mcgrath D.E."/>
            <person name="Sieber C.M.K."/>
            <person name="Emerson J.B."/>
            <person name="Anantharaman K."/>
            <person name="Thomas B.C."/>
            <person name="Malmstrom R."/>
            <person name="Stieglmeier M."/>
            <person name="Klingl A."/>
            <person name="Woyke T."/>
            <person name="Ryan C.M."/>
            <person name="Banfield J.F."/>
        </authorList>
    </citation>
    <scope>NUCLEOTIDE SEQUENCE [LARGE SCALE GENOMIC DNA]</scope>
</reference>